<keyword evidence="3" id="KW-1185">Reference proteome</keyword>
<name>B9TPX0_RICCO</name>
<accession>B9TPX0</accession>
<dbReference type="EMBL" id="EQ997175">
    <property type="protein sequence ID" value="EEF22095.1"/>
    <property type="molecule type" value="Genomic_DNA"/>
</dbReference>
<sequence length="104" mass="10580">MPIGGQAGALRLVLPDREASVCRVRPLPSINLGSASCGAPPSCRMALRRPASCEPRPVSVADGSPPGASQSGARGRSSRGLEGQGRPPRAHRPDVLLPVVPAAS</sequence>
<feature type="compositionally biased region" description="Low complexity" evidence="1">
    <location>
        <begin position="67"/>
        <end position="80"/>
    </location>
</feature>
<feature type="region of interest" description="Disordered" evidence="1">
    <location>
        <begin position="54"/>
        <end position="104"/>
    </location>
</feature>
<feature type="non-terminal residue" evidence="2">
    <location>
        <position position="104"/>
    </location>
</feature>
<evidence type="ECO:0000256" key="1">
    <source>
        <dbReference type="SAM" id="MobiDB-lite"/>
    </source>
</evidence>
<reference evidence="3" key="1">
    <citation type="journal article" date="2010" name="Nat. Biotechnol.">
        <title>Draft genome sequence of the oilseed species Ricinus communis.</title>
        <authorList>
            <person name="Chan A.P."/>
            <person name="Crabtree J."/>
            <person name="Zhao Q."/>
            <person name="Lorenzi H."/>
            <person name="Orvis J."/>
            <person name="Puiu D."/>
            <person name="Melake-Berhan A."/>
            <person name="Jones K.M."/>
            <person name="Redman J."/>
            <person name="Chen G."/>
            <person name="Cahoon E.B."/>
            <person name="Gedil M."/>
            <person name="Stanke M."/>
            <person name="Haas B.J."/>
            <person name="Wortman J.R."/>
            <person name="Fraser-Liggett C.M."/>
            <person name="Ravel J."/>
            <person name="Rabinowicz P.D."/>
        </authorList>
    </citation>
    <scope>NUCLEOTIDE SEQUENCE [LARGE SCALE GENOMIC DNA]</scope>
    <source>
        <strain evidence="3">cv. Hale</strain>
    </source>
</reference>
<proteinExistence type="predicted"/>
<dbReference type="Proteomes" id="UP000008311">
    <property type="component" value="Unassembled WGS sequence"/>
</dbReference>
<dbReference type="AlphaFoldDB" id="B9TPX0"/>
<evidence type="ECO:0000313" key="3">
    <source>
        <dbReference type="Proteomes" id="UP000008311"/>
    </source>
</evidence>
<gene>
    <name evidence="2" type="ORF">RCOM_2021240</name>
</gene>
<organism evidence="2 3">
    <name type="scientific">Ricinus communis</name>
    <name type="common">Castor bean</name>
    <dbReference type="NCBI Taxonomy" id="3988"/>
    <lineage>
        <taxon>Eukaryota</taxon>
        <taxon>Viridiplantae</taxon>
        <taxon>Streptophyta</taxon>
        <taxon>Embryophyta</taxon>
        <taxon>Tracheophyta</taxon>
        <taxon>Spermatophyta</taxon>
        <taxon>Magnoliopsida</taxon>
        <taxon>eudicotyledons</taxon>
        <taxon>Gunneridae</taxon>
        <taxon>Pentapetalae</taxon>
        <taxon>rosids</taxon>
        <taxon>fabids</taxon>
        <taxon>Malpighiales</taxon>
        <taxon>Euphorbiaceae</taxon>
        <taxon>Acalyphoideae</taxon>
        <taxon>Acalypheae</taxon>
        <taxon>Ricinus</taxon>
    </lineage>
</organism>
<dbReference type="InParanoid" id="B9TPX0"/>
<protein>
    <submittedName>
        <fullName evidence="2">Uncharacterized protein</fullName>
    </submittedName>
</protein>
<evidence type="ECO:0000313" key="2">
    <source>
        <dbReference type="EMBL" id="EEF22095.1"/>
    </source>
</evidence>